<dbReference type="PANTHER" id="PTHR44688:SF16">
    <property type="entry name" value="DNA-BINDING TRANSCRIPTIONAL ACTIVATOR DEVR_DOSR"/>
    <property type="match status" value="1"/>
</dbReference>
<name>A0ABW1HVG5_9ACTN</name>
<dbReference type="SMART" id="SM00421">
    <property type="entry name" value="HTH_LUXR"/>
    <property type="match status" value="1"/>
</dbReference>
<dbReference type="CDD" id="cd06170">
    <property type="entry name" value="LuxR_C_like"/>
    <property type="match status" value="1"/>
</dbReference>
<proteinExistence type="predicted"/>
<evidence type="ECO:0000256" key="2">
    <source>
        <dbReference type="ARBA" id="ARBA00023125"/>
    </source>
</evidence>
<evidence type="ECO:0000313" key="5">
    <source>
        <dbReference type="EMBL" id="MFC5944351.1"/>
    </source>
</evidence>
<keyword evidence="6" id="KW-1185">Reference proteome</keyword>
<reference evidence="6" key="1">
    <citation type="journal article" date="2019" name="Int. J. Syst. Evol. Microbiol.">
        <title>The Global Catalogue of Microorganisms (GCM) 10K type strain sequencing project: providing services to taxonomists for standard genome sequencing and annotation.</title>
        <authorList>
            <consortium name="The Broad Institute Genomics Platform"/>
            <consortium name="The Broad Institute Genome Sequencing Center for Infectious Disease"/>
            <person name="Wu L."/>
            <person name="Ma J."/>
        </authorList>
    </citation>
    <scope>NUCLEOTIDE SEQUENCE [LARGE SCALE GENOMIC DNA]</scope>
    <source>
        <strain evidence="6">CGMCC 4.7173</strain>
    </source>
</reference>
<dbReference type="Pfam" id="PF00196">
    <property type="entry name" value="GerE"/>
    <property type="match status" value="1"/>
</dbReference>
<sequence length="80" mass="8360">GPAGTDPPPAPAFPVAAGWPALTDPDGRVAAAIADGLSNREAAQRLFVSVKTIEFHLGNIFRKLGVRNRTELAARRGRAG</sequence>
<keyword evidence="3" id="KW-0804">Transcription</keyword>
<dbReference type="Proteomes" id="UP001596207">
    <property type="component" value="Unassembled WGS sequence"/>
</dbReference>
<dbReference type="Gene3D" id="1.10.10.10">
    <property type="entry name" value="Winged helix-like DNA-binding domain superfamily/Winged helix DNA-binding domain"/>
    <property type="match status" value="1"/>
</dbReference>
<feature type="non-terminal residue" evidence="5">
    <location>
        <position position="1"/>
    </location>
</feature>
<dbReference type="InterPro" id="IPR016032">
    <property type="entry name" value="Sig_transdc_resp-reg_C-effctor"/>
</dbReference>
<dbReference type="SUPFAM" id="SSF46894">
    <property type="entry name" value="C-terminal effector domain of the bipartite response regulators"/>
    <property type="match status" value="1"/>
</dbReference>
<evidence type="ECO:0000313" key="6">
    <source>
        <dbReference type="Proteomes" id="UP001596207"/>
    </source>
</evidence>
<dbReference type="PANTHER" id="PTHR44688">
    <property type="entry name" value="DNA-BINDING TRANSCRIPTIONAL ACTIVATOR DEVR_DOSR"/>
    <property type="match status" value="1"/>
</dbReference>
<dbReference type="InterPro" id="IPR000792">
    <property type="entry name" value="Tscrpt_reg_LuxR_C"/>
</dbReference>
<keyword evidence="1" id="KW-0805">Transcription regulation</keyword>
<keyword evidence="2" id="KW-0238">DNA-binding</keyword>
<dbReference type="EMBL" id="JBHSQQ010000181">
    <property type="protein sequence ID" value="MFC5944351.1"/>
    <property type="molecule type" value="Genomic_DNA"/>
</dbReference>
<dbReference type="PROSITE" id="PS50043">
    <property type="entry name" value="HTH_LUXR_2"/>
    <property type="match status" value="1"/>
</dbReference>
<evidence type="ECO:0000256" key="3">
    <source>
        <dbReference type="ARBA" id="ARBA00023163"/>
    </source>
</evidence>
<accession>A0ABW1HVG5</accession>
<comment type="caution">
    <text evidence="5">The sequence shown here is derived from an EMBL/GenBank/DDBJ whole genome shotgun (WGS) entry which is preliminary data.</text>
</comment>
<evidence type="ECO:0000256" key="1">
    <source>
        <dbReference type="ARBA" id="ARBA00023015"/>
    </source>
</evidence>
<protein>
    <submittedName>
        <fullName evidence="5">Helix-turn-helix transcriptional regulator</fullName>
    </submittedName>
</protein>
<gene>
    <name evidence="5" type="ORF">ACFPZ4_23115</name>
</gene>
<evidence type="ECO:0000259" key="4">
    <source>
        <dbReference type="PROSITE" id="PS50043"/>
    </source>
</evidence>
<dbReference type="RefSeq" id="WP_377537195.1">
    <property type="nucleotide sequence ID" value="NZ_JBHSQQ010000181.1"/>
</dbReference>
<organism evidence="5 6">
    <name type="scientific">Micromonospora harpali</name>
    <dbReference type="NCBI Taxonomy" id="1490225"/>
    <lineage>
        <taxon>Bacteria</taxon>
        <taxon>Bacillati</taxon>
        <taxon>Actinomycetota</taxon>
        <taxon>Actinomycetes</taxon>
        <taxon>Micromonosporales</taxon>
        <taxon>Micromonosporaceae</taxon>
        <taxon>Micromonospora</taxon>
    </lineage>
</organism>
<feature type="domain" description="HTH luxR-type" evidence="4">
    <location>
        <begin position="15"/>
        <end position="80"/>
    </location>
</feature>
<dbReference type="PRINTS" id="PR00038">
    <property type="entry name" value="HTHLUXR"/>
</dbReference>
<dbReference type="InterPro" id="IPR036388">
    <property type="entry name" value="WH-like_DNA-bd_sf"/>
</dbReference>